<evidence type="ECO:0000313" key="2">
    <source>
        <dbReference type="EnsemblProtists" id="EOD24315"/>
    </source>
</evidence>
<sequence>MRQEPGGPPSWLGCGAALTGGAALLSLFMLLHAEKADHSLALPWPLVLAPLLALPAGALLLIATRAASRRDSRRRSREAGAAAELARLALLGCSAVLLCLRLGGGGGGWGVVAAPAALAFFPRPDPTSWLMEREAQVCGSASGAVCAALLQLRLPESTRDYPRLPEVRVPQVCAALLQLCALSALTGRLGESDAAGRSIGGSWGGAYSPYLWSLLLGLACCASCAACAPRRPAHDYGGDGADGPRTRLLQSQGAYQGVRSDLAAATQL</sequence>
<feature type="transmembrane region" description="Helical" evidence="1">
    <location>
        <begin position="12"/>
        <end position="32"/>
    </location>
</feature>
<dbReference type="EnsemblProtists" id="EOD24315">
    <property type="protein sequence ID" value="EOD24315"/>
    <property type="gene ID" value="EMIHUDRAFT_457784"/>
</dbReference>
<feature type="transmembrane region" description="Helical" evidence="1">
    <location>
        <begin position="88"/>
        <end position="121"/>
    </location>
</feature>
<protein>
    <submittedName>
        <fullName evidence="2">Uncharacterized protein</fullName>
    </submittedName>
</protein>
<evidence type="ECO:0000313" key="3">
    <source>
        <dbReference type="Proteomes" id="UP000013827"/>
    </source>
</evidence>
<keyword evidence="3" id="KW-1185">Reference proteome</keyword>
<dbReference type="PaxDb" id="2903-EOD24315"/>
<reference evidence="3" key="1">
    <citation type="journal article" date="2013" name="Nature">
        <title>Pan genome of the phytoplankton Emiliania underpins its global distribution.</title>
        <authorList>
            <person name="Read B.A."/>
            <person name="Kegel J."/>
            <person name="Klute M.J."/>
            <person name="Kuo A."/>
            <person name="Lefebvre S.C."/>
            <person name="Maumus F."/>
            <person name="Mayer C."/>
            <person name="Miller J."/>
            <person name="Monier A."/>
            <person name="Salamov A."/>
            <person name="Young J."/>
            <person name="Aguilar M."/>
            <person name="Claverie J.M."/>
            <person name="Frickenhaus S."/>
            <person name="Gonzalez K."/>
            <person name="Herman E.K."/>
            <person name="Lin Y.C."/>
            <person name="Napier J."/>
            <person name="Ogata H."/>
            <person name="Sarno A.F."/>
            <person name="Shmutz J."/>
            <person name="Schroeder D."/>
            <person name="de Vargas C."/>
            <person name="Verret F."/>
            <person name="von Dassow P."/>
            <person name="Valentin K."/>
            <person name="Van de Peer Y."/>
            <person name="Wheeler G."/>
            <person name="Dacks J.B."/>
            <person name="Delwiche C.F."/>
            <person name="Dyhrman S.T."/>
            <person name="Glockner G."/>
            <person name="John U."/>
            <person name="Richards T."/>
            <person name="Worden A.Z."/>
            <person name="Zhang X."/>
            <person name="Grigoriev I.V."/>
            <person name="Allen A.E."/>
            <person name="Bidle K."/>
            <person name="Borodovsky M."/>
            <person name="Bowler C."/>
            <person name="Brownlee C."/>
            <person name="Cock J.M."/>
            <person name="Elias M."/>
            <person name="Gladyshev V.N."/>
            <person name="Groth M."/>
            <person name="Guda C."/>
            <person name="Hadaegh A."/>
            <person name="Iglesias-Rodriguez M.D."/>
            <person name="Jenkins J."/>
            <person name="Jones B.M."/>
            <person name="Lawson T."/>
            <person name="Leese F."/>
            <person name="Lindquist E."/>
            <person name="Lobanov A."/>
            <person name="Lomsadze A."/>
            <person name="Malik S.B."/>
            <person name="Marsh M.E."/>
            <person name="Mackinder L."/>
            <person name="Mock T."/>
            <person name="Mueller-Roeber B."/>
            <person name="Pagarete A."/>
            <person name="Parker M."/>
            <person name="Probert I."/>
            <person name="Quesneville H."/>
            <person name="Raines C."/>
            <person name="Rensing S.A."/>
            <person name="Riano-Pachon D.M."/>
            <person name="Richier S."/>
            <person name="Rokitta S."/>
            <person name="Shiraiwa Y."/>
            <person name="Soanes D.M."/>
            <person name="van der Giezen M."/>
            <person name="Wahlund T.M."/>
            <person name="Williams B."/>
            <person name="Wilson W."/>
            <person name="Wolfe G."/>
            <person name="Wurch L.L."/>
        </authorList>
    </citation>
    <scope>NUCLEOTIDE SEQUENCE</scope>
</reference>
<dbReference type="KEGG" id="ehx:EMIHUDRAFT_457784"/>
<reference evidence="2" key="2">
    <citation type="submission" date="2024-10" db="UniProtKB">
        <authorList>
            <consortium name="EnsemblProtists"/>
        </authorList>
    </citation>
    <scope>IDENTIFICATION</scope>
</reference>
<dbReference type="AlphaFoldDB" id="A0A0D3JLD0"/>
<keyword evidence="1" id="KW-0472">Membrane</keyword>
<name>A0A0D3JLD0_EMIH1</name>
<dbReference type="GeneID" id="17269856"/>
<keyword evidence="1" id="KW-1133">Transmembrane helix</keyword>
<evidence type="ECO:0000256" key="1">
    <source>
        <dbReference type="SAM" id="Phobius"/>
    </source>
</evidence>
<accession>A0A0D3JLD0</accession>
<organism evidence="2 3">
    <name type="scientific">Emiliania huxleyi (strain CCMP1516)</name>
    <dbReference type="NCBI Taxonomy" id="280463"/>
    <lineage>
        <taxon>Eukaryota</taxon>
        <taxon>Haptista</taxon>
        <taxon>Haptophyta</taxon>
        <taxon>Prymnesiophyceae</taxon>
        <taxon>Isochrysidales</taxon>
        <taxon>Noelaerhabdaceae</taxon>
        <taxon>Emiliania</taxon>
    </lineage>
</organism>
<feature type="transmembrane region" description="Helical" evidence="1">
    <location>
        <begin position="44"/>
        <end position="67"/>
    </location>
</feature>
<dbReference type="HOGENOM" id="CLU_1039868_0_0_1"/>
<dbReference type="RefSeq" id="XP_005776744.1">
    <property type="nucleotide sequence ID" value="XM_005776687.1"/>
</dbReference>
<proteinExistence type="predicted"/>
<dbReference type="Proteomes" id="UP000013827">
    <property type="component" value="Unassembled WGS sequence"/>
</dbReference>
<keyword evidence="1" id="KW-0812">Transmembrane</keyword>